<gene>
    <name evidence="2" type="ORF">J2S57_005269</name>
</gene>
<evidence type="ECO:0000313" key="3">
    <source>
        <dbReference type="Proteomes" id="UP001235712"/>
    </source>
</evidence>
<dbReference type="RefSeq" id="WP_307247770.1">
    <property type="nucleotide sequence ID" value="NZ_JAUSQZ010000001.1"/>
</dbReference>
<protein>
    <submittedName>
        <fullName evidence="2">Thioredoxin-like negative regulator of GroEL</fullName>
    </submittedName>
</protein>
<dbReference type="EMBL" id="JAUSQZ010000001">
    <property type="protein sequence ID" value="MDP9829520.1"/>
    <property type="molecule type" value="Genomic_DNA"/>
</dbReference>
<accession>A0ABT9PBX9</accession>
<keyword evidence="3" id="KW-1185">Reference proteome</keyword>
<name>A0ABT9PBX9_9ACTN</name>
<dbReference type="Proteomes" id="UP001235712">
    <property type="component" value="Unassembled WGS sequence"/>
</dbReference>
<feature type="domain" description="Thioredoxin" evidence="1">
    <location>
        <begin position="50"/>
        <end position="132"/>
    </location>
</feature>
<dbReference type="InterPro" id="IPR011990">
    <property type="entry name" value="TPR-like_helical_dom_sf"/>
</dbReference>
<dbReference type="CDD" id="cd02947">
    <property type="entry name" value="TRX_family"/>
    <property type="match status" value="1"/>
</dbReference>
<organism evidence="2 3">
    <name type="scientific">Kineosporia succinea</name>
    <dbReference type="NCBI Taxonomy" id="84632"/>
    <lineage>
        <taxon>Bacteria</taxon>
        <taxon>Bacillati</taxon>
        <taxon>Actinomycetota</taxon>
        <taxon>Actinomycetes</taxon>
        <taxon>Kineosporiales</taxon>
        <taxon>Kineosporiaceae</taxon>
        <taxon>Kineosporia</taxon>
    </lineage>
</organism>
<dbReference type="Gene3D" id="1.25.40.10">
    <property type="entry name" value="Tetratricopeptide repeat domain"/>
    <property type="match status" value="1"/>
</dbReference>
<dbReference type="SUPFAM" id="SSF48452">
    <property type="entry name" value="TPR-like"/>
    <property type="match status" value="1"/>
</dbReference>
<dbReference type="SUPFAM" id="SSF52833">
    <property type="entry name" value="Thioredoxin-like"/>
    <property type="match status" value="1"/>
</dbReference>
<sequence length="363" mass="39247">MAAVPVRGACRVRLLDLSPARLNPGRAARREHSMMNALPIDRHDEVLGTGLCVLVFRVQASPACAAFQPELEEFARRSPQIPVWTVEAMEEREVSERHHLRALPSIVVYREGLPCRRFAGAMSAGDLTEAVEEVAAADMAVEYNDWMLDLLETGETGSPHVGASTPAPHEQRAEVFPAPARPARAATEVLVPMTAGAPAVGVAQDAPTWDELYEEANDAWYAGDVPTALTGFTALLEMDPASLEIRLHRGQLLADNGGGALAVRELDRYLDEALDMFSIAYARSARALALAEAGRHEAADMDMAAALAVTPESAWAHLRLARIHLLRGDLSAMNGELGQARHLNDPPLTDAQRQLATALQRLA</sequence>
<dbReference type="Gene3D" id="3.40.30.10">
    <property type="entry name" value="Glutaredoxin"/>
    <property type="match status" value="1"/>
</dbReference>
<proteinExistence type="predicted"/>
<dbReference type="InterPro" id="IPR013766">
    <property type="entry name" value="Thioredoxin_domain"/>
</dbReference>
<dbReference type="InterPro" id="IPR036249">
    <property type="entry name" value="Thioredoxin-like_sf"/>
</dbReference>
<evidence type="ECO:0000313" key="2">
    <source>
        <dbReference type="EMBL" id="MDP9829520.1"/>
    </source>
</evidence>
<reference evidence="2 3" key="1">
    <citation type="submission" date="2023-07" db="EMBL/GenBank/DDBJ databases">
        <title>Sequencing the genomes of 1000 actinobacteria strains.</title>
        <authorList>
            <person name="Klenk H.-P."/>
        </authorList>
    </citation>
    <scope>NUCLEOTIDE SEQUENCE [LARGE SCALE GENOMIC DNA]</scope>
    <source>
        <strain evidence="2 3">DSM 44388</strain>
    </source>
</reference>
<evidence type="ECO:0000259" key="1">
    <source>
        <dbReference type="Pfam" id="PF00085"/>
    </source>
</evidence>
<dbReference type="Pfam" id="PF00085">
    <property type="entry name" value="Thioredoxin"/>
    <property type="match status" value="1"/>
</dbReference>
<comment type="caution">
    <text evidence="2">The sequence shown here is derived from an EMBL/GenBank/DDBJ whole genome shotgun (WGS) entry which is preliminary data.</text>
</comment>